<protein>
    <submittedName>
        <fullName evidence="3">MBL fold metallo-hydrolase</fullName>
    </submittedName>
</protein>
<dbReference type="InterPro" id="IPR001279">
    <property type="entry name" value="Metallo-B-lactamas"/>
</dbReference>
<dbReference type="Gene3D" id="3.60.15.10">
    <property type="entry name" value="Ribonuclease Z/Hydroxyacylglutathione hydrolase-like"/>
    <property type="match status" value="1"/>
</dbReference>
<dbReference type="GO" id="GO:0016787">
    <property type="term" value="F:hydrolase activity"/>
    <property type="evidence" value="ECO:0007669"/>
    <property type="project" value="UniProtKB-KW"/>
</dbReference>
<dbReference type="Pfam" id="PF00753">
    <property type="entry name" value="Lactamase_B"/>
    <property type="match status" value="1"/>
</dbReference>
<evidence type="ECO:0000313" key="4">
    <source>
        <dbReference type="Proteomes" id="UP000326554"/>
    </source>
</evidence>
<dbReference type="SUPFAM" id="SSF56281">
    <property type="entry name" value="Metallo-hydrolase/oxidoreductase"/>
    <property type="match status" value="1"/>
</dbReference>
<accession>A0A5J5GRK4</accession>
<sequence>MRLPLPMKLDHVNVYALDEGDGWTIVDTGMDSGRSRAIWERLLAAPLGGRPVLRVLVTHHHPDHVGLAGWFAERGARLWSSRTAYLMARMLVLDEQESWPEETLAFYRGAGMSEEVYAARVEDRPFNFADIVAPLPLGLRRLEEGECVEIGGRRWDVRLGGGHAPDHVTLWDRDTPLVIGGDQFLPGISPNLSVYATEPEADPVSDWIESCRRFAGHATESQLVLPGHKLPYRGLTDRLRQMEENHHAALGRLEAHLSEPRAAGECFLPLFRREVSGGEYGLALGEAYAHCLHLWHAGRATREKDGDVWRFRAVR</sequence>
<name>A0A5J5GRK4_9RHOB</name>
<dbReference type="PANTHER" id="PTHR42951:SF4">
    <property type="entry name" value="ACYL-COENZYME A THIOESTERASE MBLAC2"/>
    <property type="match status" value="1"/>
</dbReference>
<dbReference type="InterPro" id="IPR050855">
    <property type="entry name" value="NDM-1-like"/>
</dbReference>
<dbReference type="AlphaFoldDB" id="A0A5J5GRK4"/>
<dbReference type="EMBL" id="VYQE01000001">
    <property type="protein sequence ID" value="KAA9010745.1"/>
    <property type="molecule type" value="Genomic_DNA"/>
</dbReference>
<dbReference type="GO" id="GO:0017001">
    <property type="term" value="P:antibiotic catabolic process"/>
    <property type="evidence" value="ECO:0007669"/>
    <property type="project" value="UniProtKB-ARBA"/>
</dbReference>
<organism evidence="3 4">
    <name type="scientific">Histidinibacterium aquaticum</name>
    <dbReference type="NCBI Taxonomy" id="2613962"/>
    <lineage>
        <taxon>Bacteria</taxon>
        <taxon>Pseudomonadati</taxon>
        <taxon>Pseudomonadota</taxon>
        <taxon>Alphaproteobacteria</taxon>
        <taxon>Rhodobacterales</taxon>
        <taxon>Paracoccaceae</taxon>
        <taxon>Histidinibacterium</taxon>
    </lineage>
</organism>
<proteinExistence type="inferred from homology"/>
<keyword evidence="3" id="KW-0378">Hydrolase</keyword>
<dbReference type="InterPro" id="IPR036866">
    <property type="entry name" value="RibonucZ/Hydroxyglut_hydro"/>
</dbReference>
<evidence type="ECO:0000313" key="3">
    <source>
        <dbReference type="EMBL" id="KAA9010745.1"/>
    </source>
</evidence>
<dbReference type="PANTHER" id="PTHR42951">
    <property type="entry name" value="METALLO-BETA-LACTAMASE DOMAIN-CONTAINING"/>
    <property type="match status" value="1"/>
</dbReference>
<keyword evidence="4" id="KW-1185">Reference proteome</keyword>
<feature type="domain" description="Metallo-beta-lactamase" evidence="2">
    <location>
        <begin position="11"/>
        <end position="228"/>
    </location>
</feature>
<dbReference type="InterPro" id="IPR036388">
    <property type="entry name" value="WH-like_DNA-bd_sf"/>
</dbReference>
<gene>
    <name evidence="3" type="ORF">F3S47_04800</name>
</gene>
<evidence type="ECO:0000259" key="2">
    <source>
        <dbReference type="SMART" id="SM00849"/>
    </source>
</evidence>
<dbReference type="SMART" id="SM00849">
    <property type="entry name" value="Lactamase_B"/>
    <property type="match status" value="1"/>
</dbReference>
<comment type="similarity">
    <text evidence="1">Belongs to the metallo-beta-lactamase superfamily. Class-B beta-lactamase family.</text>
</comment>
<comment type="caution">
    <text evidence="3">The sequence shown here is derived from an EMBL/GenBank/DDBJ whole genome shotgun (WGS) entry which is preliminary data.</text>
</comment>
<reference evidence="3 4" key="1">
    <citation type="submission" date="2019-09" db="EMBL/GenBank/DDBJ databases">
        <authorList>
            <person name="Park J.-S."/>
            <person name="Choi H.-J."/>
        </authorList>
    </citation>
    <scope>NUCLEOTIDE SEQUENCE [LARGE SCALE GENOMIC DNA]</scope>
    <source>
        <strain evidence="3 4">176SS1-4</strain>
    </source>
</reference>
<dbReference type="Gene3D" id="1.10.10.10">
    <property type="entry name" value="Winged helix-like DNA-binding domain superfamily/Winged helix DNA-binding domain"/>
    <property type="match status" value="1"/>
</dbReference>
<evidence type="ECO:0000256" key="1">
    <source>
        <dbReference type="ARBA" id="ARBA00005250"/>
    </source>
</evidence>
<dbReference type="Proteomes" id="UP000326554">
    <property type="component" value="Unassembled WGS sequence"/>
</dbReference>